<dbReference type="OrthoDB" id="850200at2759"/>
<dbReference type="InterPro" id="IPR055414">
    <property type="entry name" value="LRR_R13L4/SHOC2-like"/>
</dbReference>
<keyword evidence="5" id="KW-1185">Reference proteome</keyword>
<accession>A0A8X7YT50</accession>
<dbReference type="EMBL" id="JAAWWB010000019">
    <property type="protein sequence ID" value="KAG6759008.1"/>
    <property type="molecule type" value="Genomic_DNA"/>
</dbReference>
<evidence type="ECO:0000256" key="1">
    <source>
        <dbReference type="ARBA" id="ARBA00022737"/>
    </source>
</evidence>
<evidence type="ECO:0000313" key="5">
    <source>
        <dbReference type="Proteomes" id="UP000886885"/>
    </source>
</evidence>
<dbReference type="PANTHER" id="PTHR47186">
    <property type="entry name" value="LEUCINE-RICH REPEAT-CONTAINING PROTEIN 57"/>
    <property type="match status" value="1"/>
</dbReference>
<dbReference type="PANTHER" id="PTHR47186:SF12">
    <property type="entry name" value="NB-ARC DOMAIN-CONTAINING PROTEIN"/>
    <property type="match status" value="1"/>
</dbReference>
<dbReference type="Pfam" id="PF23598">
    <property type="entry name" value="LRR_14"/>
    <property type="match status" value="1"/>
</dbReference>
<feature type="domain" description="Disease resistance R13L4/SHOC-2-like LRR" evidence="3">
    <location>
        <begin position="212"/>
        <end position="344"/>
    </location>
</feature>
<organism evidence="4 5">
    <name type="scientific">Populus tomentosa</name>
    <name type="common">Chinese white poplar</name>
    <dbReference type="NCBI Taxonomy" id="118781"/>
    <lineage>
        <taxon>Eukaryota</taxon>
        <taxon>Viridiplantae</taxon>
        <taxon>Streptophyta</taxon>
        <taxon>Embryophyta</taxon>
        <taxon>Tracheophyta</taxon>
        <taxon>Spermatophyta</taxon>
        <taxon>Magnoliopsida</taxon>
        <taxon>eudicotyledons</taxon>
        <taxon>Gunneridae</taxon>
        <taxon>Pentapetalae</taxon>
        <taxon>rosids</taxon>
        <taxon>fabids</taxon>
        <taxon>Malpighiales</taxon>
        <taxon>Salicaceae</taxon>
        <taxon>Saliceae</taxon>
        <taxon>Populus</taxon>
    </lineage>
</organism>
<keyword evidence="1" id="KW-0677">Repeat</keyword>
<evidence type="ECO:0000259" key="3">
    <source>
        <dbReference type="Pfam" id="PF23598"/>
    </source>
</evidence>
<gene>
    <name evidence="4" type="ORF">POTOM_035472</name>
</gene>
<feature type="domain" description="Disease resistance protein winged helix" evidence="2">
    <location>
        <begin position="83"/>
        <end position="131"/>
    </location>
</feature>
<dbReference type="InterPro" id="IPR058922">
    <property type="entry name" value="WHD_DRP"/>
</dbReference>
<sequence>MPYFNFTQEIGEPDLVTEEIPGIESEASFYLSTSAAEGLRSSRVADITGESSSSESFKSNYAKLPEYLKACLDYSAIVCWRSYGVEIGKLVRLLLAEGLIEDRPGDIMEDVAANVLKELIDLGMLQEERQGTEVKVPAPYLRLCILKLEKQDFVSKTANSPVRLGIRDDGRDIYPNVEGLLIQSLFIFSRHRDSSFDSPRGLSRAYMRNVCGMHFLLVLDLRGVIECLPDELGDLIHLRYLGLVGSNLNELSGTLGNLKRLQTLDIRWCGELRKLPIEILHIQQLRHLLMSDSINNCEIRVPKGIGALLRELGVKRVSADHANELFAAIKKMENLTSLSLEAERNYFERARFSIFPELDAFSPPPLLQEFVLSGGLIEMPVWFASMENLTRLSLSDSYLSENPTSVLQLLPKLKHLEPHIPVLETLTIASEFLAEWTEIETGAFPRLRYLCFRCRSLIFLPEGRDKNILFDDRAFPRLRYLCFDCCRNLIFLPEGLQNISSLQDQRFFPWHPDLRRRLMGEENYKIKHVPNIFPSWDC</sequence>
<reference evidence="4" key="1">
    <citation type="journal article" date="2020" name="bioRxiv">
        <title>Hybrid origin of Populus tomentosa Carr. identified through genome sequencing and phylogenomic analysis.</title>
        <authorList>
            <person name="An X."/>
            <person name="Gao K."/>
            <person name="Chen Z."/>
            <person name="Li J."/>
            <person name="Yang X."/>
            <person name="Yang X."/>
            <person name="Zhou J."/>
            <person name="Guo T."/>
            <person name="Zhao T."/>
            <person name="Huang S."/>
            <person name="Miao D."/>
            <person name="Khan W.U."/>
            <person name="Rao P."/>
            <person name="Ye M."/>
            <person name="Lei B."/>
            <person name="Liao W."/>
            <person name="Wang J."/>
            <person name="Ji L."/>
            <person name="Li Y."/>
            <person name="Guo B."/>
            <person name="Mustafa N.S."/>
            <person name="Li S."/>
            <person name="Yun Q."/>
            <person name="Keller S.R."/>
            <person name="Mao J."/>
            <person name="Zhang R."/>
            <person name="Strauss S.H."/>
        </authorList>
    </citation>
    <scope>NUCLEOTIDE SEQUENCE</scope>
    <source>
        <strain evidence="4">GM15</strain>
        <tissue evidence="4">Leaf</tissue>
    </source>
</reference>
<dbReference type="Proteomes" id="UP000886885">
    <property type="component" value="Chromosome 10A"/>
</dbReference>
<dbReference type="AlphaFoldDB" id="A0A8X7YT50"/>
<name>A0A8X7YT50_POPTO</name>
<protein>
    <submittedName>
        <fullName evidence="4">Uncharacterized protein</fullName>
    </submittedName>
</protein>
<comment type="caution">
    <text evidence="4">The sequence shown here is derived from an EMBL/GenBank/DDBJ whole genome shotgun (WGS) entry which is preliminary data.</text>
</comment>
<dbReference type="Pfam" id="PF23559">
    <property type="entry name" value="WHD_DRP"/>
    <property type="match status" value="1"/>
</dbReference>
<evidence type="ECO:0000313" key="4">
    <source>
        <dbReference type="EMBL" id="KAG6759008.1"/>
    </source>
</evidence>
<evidence type="ECO:0000259" key="2">
    <source>
        <dbReference type="Pfam" id="PF23559"/>
    </source>
</evidence>
<proteinExistence type="predicted"/>